<dbReference type="AlphaFoldDB" id="A0A8B7Y4Z5"/>
<sequence length="199" mass="20856">MASENEDPAPVEPLPAGDKPLQYSCVAETPSVDGKYPGGIETPQTQAVTYVPPPSGIHPQATQPGVAFVPQGVTYVPEMGSYAPMGGAFAPQTGIPPLQFTQNATPATHVMIPRAAVEPCPPDNMILAIIVTVFFCLILGIFAIMKSLDVKKLWAVGDVTGARRAAQASKRLSVLGLVIGVLAEVTIVILVVVAFAIWI</sequence>
<comment type="subcellular location">
    <subcellularLocation>
        <location evidence="1">Membrane</location>
    </subcellularLocation>
</comment>
<evidence type="ECO:0000256" key="3">
    <source>
        <dbReference type="ARBA" id="ARBA00022692"/>
    </source>
</evidence>
<feature type="region of interest" description="Disordered" evidence="6">
    <location>
        <begin position="1"/>
        <end position="21"/>
    </location>
</feature>
<dbReference type="PANTHER" id="PTHR14948:SF25">
    <property type="entry name" value="DUF4190 DOMAIN-CONTAINING PROTEIN"/>
    <property type="match status" value="1"/>
</dbReference>
<reference evidence="9" key="1">
    <citation type="submission" date="2025-08" db="UniProtKB">
        <authorList>
            <consortium name="RefSeq"/>
        </authorList>
    </citation>
    <scope>IDENTIFICATION</scope>
</reference>
<protein>
    <submittedName>
        <fullName evidence="9">Uncharacterized protein LOC110977264</fullName>
    </submittedName>
</protein>
<keyword evidence="8" id="KW-1185">Reference proteome</keyword>
<gene>
    <name evidence="9" type="primary">LOC110977264</name>
</gene>
<dbReference type="RefSeq" id="XP_022086921.1">
    <property type="nucleotide sequence ID" value="XM_022231229.1"/>
</dbReference>
<dbReference type="Pfam" id="PF04505">
    <property type="entry name" value="CD225"/>
    <property type="match status" value="1"/>
</dbReference>
<dbReference type="Proteomes" id="UP000694845">
    <property type="component" value="Unplaced"/>
</dbReference>
<evidence type="ECO:0000313" key="8">
    <source>
        <dbReference type="Proteomes" id="UP000694845"/>
    </source>
</evidence>
<dbReference type="InterPro" id="IPR051423">
    <property type="entry name" value="CD225/Dispanin"/>
</dbReference>
<dbReference type="OrthoDB" id="5989578at2759"/>
<keyword evidence="3 7" id="KW-0812">Transmembrane</keyword>
<dbReference type="KEGG" id="aplc:110977264"/>
<evidence type="ECO:0000256" key="7">
    <source>
        <dbReference type="SAM" id="Phobius"/>
    </source>
</evidence>
<keyword evidence="4 7" id="KW-1133">Transmembrane helix</keyword>
<dbReference type="GO" id="GO:0016020">
    <property type="term" value="C:membrane"/>
    <property type="evidence" value="ECO:0007669"/>
    <property type="project" value="UniProtKB-SubCell"/>
</dbReference>
<evidence type="ECO:0000256" key="5">
    <source>
        <dbReference type="ARBA" id="ARBA00023136"/>
    </source>
</evidence>
<dbReference type="GeneID" id="110977264"/>
<comment type="similarity">
    <text evidence="2">Belongs to the CD225/Dispanin family.</text>
</comment>
<evidence type="ECO:0000256" key="6">
    <source>
        <dbReference type="SAM" id="MobiDB-lite"/>
    </source>
</evidence>
<accession>A0A8B7Y4Z5</accession>
<proteinExistence type="inferred from homology"/>
<evidence type="ECO:0000313" key="9">
    <source>
        <dbReference type="RefSeq" id="XP_022086921.1"/>
    </source>
</evidence>
<feature type="transmembrane region" description="Helical" evidence="7">
    <location>
        <begin position="125"/>
        <end position="145"/>
    </location>
</feature>
<name>A0A8B7Y4Z5_ACAPL</name>
<evidence type="ECO:0000256" key="2">
    <source>
        <dbReference type="ARBA" id="ARBA00006843"/>
    </source>
</evidence>
<organism evidence="8 9">
    <name type="scientific">Acanthaster planci</name>
    <name type="common">Crown-of-thorns starfish</name>
    <dbReference type="NCBI Taxonomy" id="133434"/>
    <lineage>
        <taxon>Eukaryota</taxon>
        <taxon>Metazoa</taxon>
        <taxon>Echinodermata</taxon>
        <taxon>Eleutherozoa</taxon>
        <taxon>Asterozoa</taxon>
        <taxon>Asteroidea</taxon>
        <taxon>Valvatacea</taxon>
        <taxon>Valvatida</taxon>
        <taxon>Acanthasteridae</taxon>
        <taxon>Acanthaster</taxon>
    </lineage>
</organism>
<evidence type="ECO:0000256" key="1">
    <source>
        <dbReference type="ARBA" id="ARBA00004370"/>
    </source>
</evidence>
<evidence type="ECO:0000256" key="4">
    <source>
        <dbReference type="ARBA" id="ARBA00022989"/>
    </source>
</evidence>
<keyword evidence="5 7" id="KW-0472">Membrane</keyword>
<dbReference type="PANTHER" id="PTHR14948">
    <property type="entry name" value="NG5"/>
    <property type="match status" value="1"/>
</dbReference>
<feature type="transmembrane region" description="Helical" evidence="7">
    <location>
        <begin position="172"/>
        <end position="198"/>
    </location>
</feature>
<dbReference type="InterPro" id="IPR007593">
    <property type="entry name" value="CD225/Dispanin_fam"/>
</dbReference>